<dbReference type="EMBL" id="JASNQZ010000010">
    <property type="protein sequence ID" value="KAL0952542.1"/>
    <property type="molecule type" value="Genomic_DNA"/>
</dbReference>
<feature type="transmembrane region" description="Helical" evidence="6">
    <location>
        <begin position="390"/>
        <end position="415"/>
    </location>
</feature>
<dbReference type="PANTHER" id="PTHR23504:SF15">
    <property type="entry name" value="MAJOR FACILITATOR SUPERFAMILY (MFS) PROFILE DOMAIN-CONTAINING PROTEIN"/>
    <property type="match status" value="1"/>
</dbReference>
<dbReference type="PROSITE" id="PS50850">
    <property type="entry name" value="MFS"/>
    <property type="match status" value="1"/>
</dbReference>
<dbReference type="Gene3D" id="1.20.1250.20">
    <property type="entry name" value="MFS general substrate transporter like domains"/>
    <property type="match status" value="1"/>
</dbReference>
<dbReference type="SUPFAM" id="SSF103473">
    <property type="entry name" value="MFS general substrate transporter"/>
    <property type="match status" value="1"/>
</dbReference>
<keyword evidence="4 6" id="KW-1133">Transmembrane helix</keyword>
<feature type="transmembrane region" description="Helical" evidence="6">
    <location>
        <begin position="75"/>
        <end position="95"/>
    </location>
</feature>
<reference evidence="9" key="1">
    <citation type="submission" date="2024-06" db="EMBL/GenBank/DDBJ databases">
        <title>Multi-omics analyses provide insights into the biosynthesis of the anticancer antibiotic pleurotin in Hohenbuehelia grisea.</title>
        <authorList>
            <person name="Weaver J.A."/>
            <person name="Alberti F."/>
        </authorList>
    </citation>
    <scope>NUCLEOTIDE SEQUENCE [LARGE SCALE GENOMIC DNA]</scope>
    <source>
        <strain evidence="9">T-177</strain>
    </source>
</reference>
<keyword evidence="9" id="KW-1185">Reference proteome</keyword>
<evidence type="ECO:0000256" key="1">
    <source>
        <dbReference type="ARBA" id="ARBA00004141"/>
    </source>
</evidence>
<evidence type="ECO:0000313" key="9">
    <source>
        <dbReference type="Proteomes" id="UP001556367"/>
    </source>
</evidence>
<evidence type="ECO:0000313" key="8">
    <source>
        <dbReference type="EMBL" id="KAL0952542.1"/>
    </source>
</evidence>
<evidence type="ECO:0000256" key="5">
    <source>
        <dbReference type="ARBA" id="ARBA00023136"/>
    </source>
</evidence>
<evidence type="ECO:0000256" key="6">
    <source>
        <dbReference type="SAM" id="Phobius"/>
    </source>
</evidence>
<evidence type="ECO:0000256" key="2">
    <source>
        <dbReference type="ARBA" id="ARBA00022448"/>
    </source>
</evidence>
<dbReference type="PANTHER" id="PTHR23504">
    <property type="entry name" value="MAJOR FACILITATOR SUPERFAMILY DOMAIN-CONTAINING PROTEIN 10"/>
    <property type="match status" value="1"/>
</dbReference>
<accession>A0ABR3JAD6</accession>
<feature type="transmembrane region" description="Helical" evidence="6">
    <location>
        <begin position="107"/>
        <end position="132"/>
    </location>
</feature>
<dbReference type="CDD" id="cd17330">
    <property type="entry name" value="MFS_SLC46_TetA_like"/>
    <property type="match status" value="1"/>
</dbReference>
<keyword evidence="3 6" id="KW-0812">Transmembrane</keyword>
<keyword evidence="5 6" id="KW-0472">Membrane</keyword>
<proteinExistence type="predicted"/>
<comment type="subcellular location">
    <subcellularLocation>
        <location evidence="1">Membrane</location>
        <topology evidence="1">Multi-pass membrane protein</topology>
    </subcellularLocation>
</comment>
<evidence type="ECO:0000259" key="7">
    <source>
        <dbReference type="PROSITE" id="PS50850"/>
    </source>
</evidence>
<dbReference type="PRINTS" id="PR01035">
    <property type="entry name" value="TCRTETA"/>
</dbReference>
<dbReference type="InterPro" id="IPR011701">
    <property type="entry name" value="MFS"/>
</dbReference>
<feature type="transmembrane region" description="Helical" evidence="6">
    <location>
        <begin position="329"/>
        <end position="350"/>
    </location>
</feature>
<feature type="transmembrane region" description="Helical" evidence="6">
    <location>
        <begin position="362"/>
        <end position="384"/>
    </location>
</feature>
<keyword evidence="2" id="KW-0813">Transport</keyword>
<feature type="transmembrane region" description="Helical" evidence="6">
    <location>
        <begin position="207"/>
        <end position="229"/>
    </location>
</feature>
<dbReference type="Pfam" id="PF07690">
    <property type="entry name" value="MFS_1"/>
    <property type="match status" value="1"/>
</dbReference>
<dbReference type="InterPro" id="IPR036259">
    <property type="entry name" value="MFS_trans_sf"/>
</dbReference>
<feature type="domain" description="Major facilitator superfamily (MFS) profile" evidence="7">
    <location>
        <begin position="33"/>
        <end position="490"/>
    </location>
</feature>
<feature type="transmembrane region" description="Helical" evidence="6">
    <location>
        <begin position="465"/>
        <end position="485"/>
    </location>
</feature>
<evidence type="ECO:0000256" key="4">
    <source>
        <dbReference type="ARBA" id="ARBA00022989"/>
    </source>
</evidence>
<comment type="caution">
    <text evidence="8">The sequence shown here is derived from an EMBL/GenBank/DDBJ whole genome shotgun (WGS) entry which is preliminary data.</text>
</comment>
<protein>
    <recommendedName>
        <fullName evidence="7">Major facilitator superfamily (MFS) profile domain-containing protein</fullName>
    </recommendedName>
</protein>
<evidence type="ECO:0000256" key="3">
    <source>
        <dbReference type="ARBA" id="ARBA00022692"/>
    </source>
</evidence>
<gene>
    <name evidence="8" type="ORF">HGRIS_006801</name>
</gene>
<dbReference type="Proteomes" id="UP001556367">
    <property type="component" value="Unassembled WGS sequence"/>
</dbReference>
<organism evidence="8 9">
    <name type="scientific">Hohenbuehelia grisea</name>
    <dbReference type="NCBI Taxonomy" id="104357"/>
    <lineage>
        <taxon>Eukaryota</taxon>
        <taxon>Fungi</taxon>
        <taxon>Dikarya</taxon>
        <taxon>Basidiomycota</taxon>
        <taxon>Agaricomycotina</taxon>
        <taxon>Agaricomycetes</taxon>
        <taxon>Agaricomycetidae</taxon>
        <taxon>Agaricales</taxon>
        <taxon>Pleurotineae</taxon>
        <taxon>Pleurotaceae</taxon>
        <taxon>Hohenbuehelia</taxon>
    </lineage>
</organism>
<sequence length="500" mass="54705">MARHPEEEADSLLQVDDQHDAGVEKRTPLPWFQIWLILFLQLAEPLTSNVIYPFAPQLIRDVGVTHGDETQVGHYVGLMQSLFFFGEALTVLHWARLSDHVGRKPVIMCGLLGISASMFSFGLSRTFIWLSISRFLNGALNGNIGVMKSLLADITDSTNMARVFACLPIVWSTGGTLGPLIGGALSRPSERFPRLFGNSTFLKEHPYFLPCAVPASFALCAVVVARIYLKETIPFPQSVCQYVRLTKISSRSSNKPNVAVEDDEEKDAWVDDSALEKPISFKRLLTFRVVIAASSYALLSLVEISFRSVQPVFFSTPLEYGGLGLSPSTIGRLLSVFGIMNGVFQVMFFTRIIALLGPKRTFLIGVSFAFPVVASFPFMSFLARTYGLNFGLWVVVVVSMIISIGVSLAYGAIFIFIQTSAPNKASLGSVNGLAQMSVSIMRAIGPATTNSLYSLSLEKHLMGGWFVYYIMTGLVVVALVVGAFLPTEVLPGARRVRGKA</sequence>
<feature type="transmembrane region" description="Helical" evidence="6">
    <location>
        <begin position="285"/>
        <end position="309"/>
    </location>
</feature>
<dbReference type="InterPro" id="IPR020846">
    <property type="entry name" value="MFS_dom"/>
</dbReference>
<dbReference type="InterPro" id="IPR001958">
    <property type="entry name" value="Tet-R_TetA/multi-R_MdtG-like"/>
</dbReference>
<name>A0ABR3JAD6_9AGAR</name>